<feature type="modified residue" description="4-aspartylphosphate" evidence="3">
    <location>
        <position position="236"/>
    </location>
</feature>
<evidence type="ECO:0000313" key="6">
    <source>
        <dbReference type="Proteomes" id="UP000294887"/>
    </source>
</evidence>
<evidence type="ECO:0000256" key="3">
    <source>
        <dbReference type="PROSITE-ProRule" id="PRU00169"/>
    </source>
</evidence>
<comment type="caution">
    <text evidence="5">The sequence shown here is derived from an EMBL/GenBank/DDBJ whole genome shotgun (WGS) entry which is preliminary data.</text>
</comment>
<sequence>MNDTSPENETNDMNTEKSIGIHTIGLDARELAIFDRVVAFNFTHGLVAHKTTNSEEADLIIVSQNEYPSLQSTLLNNKTVFLVSDKPSNESVDAQIQRPLLITKVMNALGEAIEIVKQKRLAVPVANLQEDIASEVDLSENVTSLTADHQTSTDTIIDNSITTLSASSETESKIETEADSRSEKAHHALVIDDSASIRKQLELELRDAGVTSDFAESGEDALEKVKEGQFDLIFLDIIMPGIDGYETCKQIRAMAEYKKTPIIMLSGKTSPLDEVQGVIAGATTYLTKPAQRDKLQETLNRVTKWIDNFSQSKHTETV</sequence>
<protein>
    <submittedName>
        <fullName evidence="5">Response regulator receiver domain-containing protein</fullName>
    </submittedName>
</protein>
<dbReference type="SMART" id="SM00448">
    <property type="entry name" value="REC"/>
    <property type="match status" value="1"/>
</dbReference>
<dbReference type="PANTHER" id="PTHR44591">
    <property type="entry name" value="STRESS RESPONSE REGULATOR PROTEIN 1"/>
    <property type="match status" value="1"/>
</dbReference>
<proteinExistence type="predicted"/>
<dbReference type="Gene3D" id="3.40.50.2300">
    <property type="match status" value="1"/>
</dbReference>
<keyword evidence="2" id="KW-0902">Two-component regulatory system</keyword>
<dbReference type="Proteomes" id="UP000294887">
    <property type="component" value="Unassembled WGS sequence"/>
</dbReference>
<dbReference type="GO" id="GO:0000160">
    <property type="term" value="P:phosphorelay signal transduction system"/>
    <property type="evidence" value="ECO:0007669"/>
    <property type="project" value="UniProtKB-KW"/>
</dbReference>
<keyword evidence="6" id="KW-1185">Reference proteome</keyword>
<accession>A0A4R1EUM2</accession>
<dbReference type="PANTHER" id="PTHR44591:SF14">
    <property type="entry name" value="PROTEIN PILG"/>
    <property type="match status" value="1"/>
</dbReference>
<feature type="domain" description="Response regulatory" evidence="4">
    <location>
        <begin position="187"/>
        <end position="303"/>
    </location>
</feature>
<evidence type="ECO:0000256" key="2">
    <source>
        <dbReference type="ARBA" id="ARBA00023012"/>
    </source>
</evidence>
<dbReference type="RefSeq" id="WP_131906684.1">
    <property type="nucleotide sequence ID" value="NZ_BAAAFU010000006.1"/>
</dbReference>
<gene>
    <name evidence="5" type="ORF">EV695_2926</name>
</gene>
<dbReference type="EMBL" id="SMFQ01000004">
    <property type="protein sequence ID" value="TCJ84963.1"/>
    <property type="molecule type" value="Genomic_DNA"/>
</dbReference>
<dbReference type="InterPro" id="IPR001789">
    <property type="entry name" value="Sig_transdc_resp-reg_receiver"/>
</dbReference>
<dbReference type="InterPro" id="IPR050595">
    <property type="entry name" value="Bact_response_regulator"/>
</dbReference>
<dbReference type="CDD" id="cd17574">
    <property type="entry name" value="REC_OmpR"/>
    <property type="match status" value="1"/>
</dbReference>
<dbReference type="OrthoDB" id="5700660at2"/>
<evidence type="ECO:0000256" key="1">
    <source>
        <dbReference type="ARBA" id="ARBA00022553"/>
    </source>
</evidence>
<dbReference type="PROSITE" id="PS50110">
    <property type="entry name" value="RESPONSE_REGULATORY"/>
    <property type="match status" value="1"/>
</dbReference>
<evidence type="ECO:0000313" key="5">
    <source>
        <dbReference type="EMBL" id="TCJ84963.1"/>
    </source>
</evidence>
<evidence type="ECO:0000259" key="4">
    <source>
        <dbReference type="PROSITE" id="PS50110"/>
    </source>
</evidence>
<dbReference type="InterPro" id="IPR011006">
    <property type="entry name" value="CheY-like_superfamily"/>
</dbReference>
<keyword evidence="1 3" id="KW-0597">Phosphoprotein</keyword>
<dbReference type="Pfam" id="PF00072">
    <property type="entry name" value="Response_reg"/>
    <property type="match status" value="1"/>
</dbReference>
<reference evidence="5 6" key="1">
    <citation type="submission" date="2019-03" db="EMBL/GenBank/DDBJ databases">
        <title>Genomic Encyclopedia of Type Strains, Phase IV (KMG-IV): sequencing the most valuable type-strain genomes for metagenomic binning, comparative biology and taxonomic classification.</title>
        <authorList>
            <person name="Goeker M."/>
        </authorList>
    </citation>
    <scope>NUCLEOTIDE SEQUENCE [LARGE SCALE GENOMIC DNA]</scope>
    <source>
        <strain evidence="5 6">DSM 24830</strain>
    </source>
</reference>
<name>A0A4R1EUM2_9GAMM</name>
<dbReference type="AlphaFoldDB" id="A0A4R1EUM2"/>
<organism evidence="5 6">
    <name type="scientific">Cocleimonas flava</name>
    <dbReference type="NCBI Taxonomy" id="634765"/>
    <lineage>
        <taxon>Bacteria</taxon>
        <taxon>Pseudomonadati</taxon>
        <taxon>Pseudomonadota</taxon>
        <taxon>Gammaproteobacteria</taxon>
        <taxon>Thiotrichales</taxon>
        <taxon>Thiotrichaceae</taxon>
        <taxon>Cocleimonas</taxon>
    </lineage>
</organism>
<dbReference type="SUPFAM" id="SSF52172">
    <property type="entry name" value="CheY-like"/>
    <property type="match status" value="1"/>
</dbReference>